<accession>T1JAQ4</accession>
<dbReference type="AlphaFoldDB" id="T1JAQ4"/>
<dbReference type="Proteomes" id="UP000014500">
    <property type="component" value="Unassembled WGS sequence"/>
</dbReference>
<organism evidence="1 2">
    <name type="scientific">Strigamia maritima</name>
    <name type="common">European centipede</name>
    <name type="synonym">Geophilus maritimus</name>
    <dbReference type="NCBI Taxonomy" id="126957"/>
    <lineage>
        <taxon>Eukaryota</taxon>
        <taxon>Metazoa</taxon>
        <taxon>Ecdysozoa</taxon>
        <taxon>Arthropoda</taxon>
        <taxon>Myriapoda</taxon>
        <taxon>Chilopoda</taxon>
        <taxon>Pleurostigmophora</taxon>
        <taxon>Geophilomorpha</taxon>
        <taxon>Linotaeniidae</taxon>
        <taxon>Strigamia</taxon>
    </lineage>
</organism>
<keyword evidence="2" id="KW-1185">Reference proteome</keyword>
<sequence length="81" mass="9227">MAKFESERQIKSHPHDIAYLRLGRECCACRDRRTLHEKQPVAHMTSSVGDCKEPEEPIEVGIDSVVLGVPEVHIDKNLDFE</sequence>
<protein>
    <submittedName>
        <fullName evidence="1">Uncharacterized protein</fullName>
    </submittedName>
</protein>
<dbReference type="EnsemblMetazoa" id="SMAR010824-RA">
    <property type="protein sequence ID" value="SMAR010824-PA"/>
    <property type="gene ID" value="SMAR010824"/>
</dbReference>
<proteinExistence type="predicted"/>
<name>T1JAQ4_STRMM</name>
<evidence type="ECO:0000313" key="1">
    <source>
        <dbReference type="EnsemblMetazoa" id="SMAR010824-PA"/>
    </source>
</evidence>
<reference evidence="2" key="1">
    <citation type="submission" date="2011-05" db="EMBL/GenBank/DDBJ databases">
        <authorList>
            <person name="Richards S.R."/>
            <person name="Qu J."/>
            <person name="Jiang H."/>
            <person name="Jhangiani S.N."/>
            <person name="Agravi P."/>
            <person name="Goodspeed R."/>
            <person name="Gross S."/>
            <person name="Mandapat C."/>
            <person name="Jackson L."/>
            <person name="Mathew T."/>
            <person name="Pu L."/>
            <person name="Thornton R."/>
            <person name="Saada N."/>
            <person name="Wilczek-Boney K.B."/>
            <person name="Lee S."/>
            <person name="Kovar C."/>
            <person name="Wu Y."/>
            <person name="Scherer S.E."/>
            <person name="Worley K.C."/>
            <person name="Muzny D.M."/>
            <person name="Gibbs R."/>
        </authorList>
    </citation>
    <scope>NUCLEOTIDE SEQUENCE</scope>
    <source>
        <strain evidence="2">Brora</strain>
    </source>
</reference>
<evidence type="ECO:0000313" key="2">
    <source>
        <dbReference type="Proteomes" id="UP000014500"/>
    </source>
</evidence>
<reference evidence="1" key="2">
    <citation type="submission" date="2015-02" db="UniProtKB">
        <authorList>
            <consortium name="EnsemblMetazoa"/>
        </authorList>
    </citation>
    <scope>IDENTIFICATION</scope>
</reference>
<dbReference type="HOGENOM" id="CLU_2580768_0_0_1"/>
<dbReference type="EMBL" id="JH432002">
    <property type="status" value="NOT_ANNOTATED_CDS"/>
    <property type="molecule type" value="Genomic_DNA"/>
</dbReference>